<gene>
    <name evidence="2" type="ORF">C7I85_11030</name>
</gene>
<dbReference type="SUPFAM" id="SSF56300">
    <property type="entry name" value="Metallo-dependent phosphatases"/>
    <property type="match status" value="1"/>
</dbReference>
<name>A0A2P7SGF2_9HYPH</name>
<dbReference type="OrthoDB" id="9807890at2"/>
<protein>
    <submittedName>
        <fullName evidence="2">Serine/threonine protein phosphatase</fullName>
    </submittedName>
</protein>
<dbReference type="GO" id="GO:0016791">
    <property type="term" value="F:phosphatase activity"/>
    <property type="evidence" value="ECO:0007669"/>
    <property type="project" value="TreeGrafter"/>
</dbReference>
<proteinExistence type="predicted"/>
<dbReference type="Proteomes" id="UP000240653">
    <property type="component" value="Unassembled WGS sequence"/>
</dbReference>
<dbReference type="InterPro" id="IPR050126">
    <property type="entry name" value="Ap4A_hydrolase"/>
</dbReference>
<feature type="domain" description="Calcineurin-like phosphoesterase" evidence="1">
    <location>
        <begin position="17"/>
        <end position="215"/>
    </location>
</feature>
<evidence type="ECO:0000313" key="3">
    <source>
        <dbReference type="Proteomes" id="UP000240653"/>
    </source>
</evidence>
<evidence type="ECO:0000313" key="2">
    <source>
        <dbReference type="EMBL" id="PSJ61568.1"/>
    </source>
</evidence>
<sequence>MTKQGMHFLEASGPDGIRIYAIGDVHGRLDLLERMHARINSELVAEQPDDWRVIHLGDYVDRGPASRGVLDTLLDATRRDERMIALAGNHDHGFLDFLAHPTPTGLFANNGGDMTALSYGVMLDFGGPAALASSAAALRRAVPESHVGFLNGLGYWASFGDFYFCHAGIRPGVPLERQNPRDLTWIRDEFLHYAYPHPKVIVHGHTPHPEPEVLANRVNVDTQAHRSGVLTALVIDGLDKRILSVSDKD</sequence>
<keyword evidence="3" id="KW-1185">Reference proteome</keyword>
<dbReference type="GO" id="GO:0110154">
    <property type="term" value="P:RNA decapping"/>
    <property type="evidence" value="ECO:0007669"/>
    <property type="project" value="TreeGrafter"/>
</dbReference>
<dbReference type="PANTHER" id="PTHR42850:SF4">
    <property type="entry name" value="ZINC-DEPENDENT ENDOPOLYPHOSPHATASE"/>
    <property type="match status" value="1"/>
</dbReference>
<dbReference type="AlphaFoldDB" id="A0A2P7SGF2"/>
<dbReference type="Pfam" id="PF00149">
    <property type="entry name" value="Metallophos"/>
    <property type="match status" value="1"/>
</dbReference>
<dbReference type="GO" id="GO:0008803">
    <property type="term" value="F:bis(5'-nucleosyl)-tetraphosphatase (symmetrical) activity"/>
    <property type="evidence" value="ECO:0007669"/>
    <property type="project" value="TreeGrafter"/>
</dbReference>
<accession>A0A2P7SGF2</accession>
<dbReference type="GO" id="GO:0005737">
    <property type="term" value="C:cytoplasm"/>
    <property type="evidence" value="ECO:0007669"/>
    <property type="project" value="TreeGrafter"/>
</dbReference>
<comment type="caution">
    <text evidence="2">The sequence shown here is derived from an EMBL/GenBank/DDBJ whole genome shotgun (WGS) entry which is preliminary data.</text>
</comment>
<evidence type="ECO:0000259" key="1">
    <source>
        <dbReference type="Pfam" id="PF00149"/>
    </source>
</evidence>
<dbReference type="Gene3D" id="3.60.21.10">
    <property type="match status" value="1"/>
</dbReference>
<organism evidence="2 3">
    <name type="scientific">Pseudaminobacter soli</name>
    <name type="common">ex Li et al. 2025</name>
    <dbReference type="NCBI Taxonomy" id="1295366"/>
    <lineage>
        <taxon>Bacteria</taxon>
        <taxon>Pseudomonadati</taxon>
        <taxon>Pseudomonadota</taxon>
        <taxon>Alphaproteobacteria</taxon>
        <taxon>Hyphomicrobiales</taxon>
        <taxon>Phyllobacteriaceae</taxon>
        <taxon>Pseudaminobacter</taxon>
    </lineage>
</organism>
<reference evidence="2 3" key="1">
    <citation type="submission" date="2018-03" db="EMBL/GenBank/DDBJ databases">
        <title>The draft genome of Mesorhizobium soli JCM 19897.</title>
        <authorList>
            <person name="Li L."/>
            <person name="Liu L."/>
            <person name="Liang L."/>
            <person name="Wang T."/>
            <person name="Zhang X."/>
        </authorList>
    </citation>
    <scope>NUCLEOTIDE SEQUENCE [LARGE SCALE GENOMIC DNA]</scope>
    <source>
        <strain evidence="2 3">JCM 19897</strain>
    </source>
</reference>
<dbReference type="InterPro" id="IPR004843">
    <property type="entry name" value="Calcineurin-like_PHP"/>
</dbReference>
<dbReference type="EMBL" id="PXYL01000004">
    <property type="protein sequence ID" value="PSJ61568.1"/>
    <property type="molecule type" value="Genomic_DNA"/>
</dbReference>
<dbReference type="InterPro" id="IPR029052">
    <property type="entry name" value="Metallo-depent_PP-like"/>
</dbReference>
<dbReference type="PANTHER" id="PTHR42850">
    <property type="entry name" value="METALLOPHOSPHOESTERASE"/>
    <property type="match status" value="1"/>
</dbReference>